<dbReference type="Pfam" id="PF00288">
    <property type="entry name" value="GHMP_kinases_N"/>
    <property type="match status" value="1"/>
</dbReference>
<name>A0A151CFP1_9BACT</name>
<dbReference type="PANTHER" id="PTHR20861">
    <property type="entry name" value="HOMOSERINE/4-DIPHOSPHOCYTIDYL-2-C-METHYL-D-ERYTHRITOL KINASE"/>
    <property type="match status" value="1"/>
</dbReference>
<dbReference type="RefSeq" id="WP_067331232.1">
    <property type="nucleotide sequence ID" value="NZ_LNKT01000034.1"/>
</dbReference>
<evidence type="ECO:0000259" key="13">
    <source>
        <dbReference type="Pfam" id="PF00288"/>
    </source>
</evidence>
<keyword evidence="10 12" id="KW-0067">ATP-binding</keyword>
<evidence type="ECO:0000313" key="16">
    <source>
        <dbReference type="Proteomes" id="UP000075359"/>
    </source>
</evidence>
<dbReference type="InterPro" id="IPR036554">
    <property type="entry name" value="GHMP_kinase_C_sf"/>
</dbReference>
<evidence type="ECO:0000256" key="6">
    <source>
        <dbReference type="ARBA" id="ARBA00022679"/>
    </source>
</evidence>
<dbReference type="InterPro" id="IPR014721">
    <property type="entry name" value="Ribsml_uS5_D2-typ_fold_subgr"/>
</dbReference>
<dbReference type="NCBIfam" id="TIGR00191">
    <property type="entry name" value="thrB"/>
    <property type="match status" value="1"/>
</dbReference>
<evidence type="ECO:0000256" key="7">
    <source>
        <dbReference type="ARBA" id="ARBA00022697"/>
    </source>
</evidence>
<dbReference type="Pfam" id="PF08544">
    <property type="entry name" value="GHMP_kinases_C"/>
    <property type="match status" value="1"/>
</dbReference>
<comment type="function">
    <text evidence="12">Catalyzes the ATP-dependent phosphorylation of L-homoserine to L-homoserine phosphate.</text>
</comment>
<keyword evidence="16" id="KW-1185">Reference proteome</keyword>
<dbReference type="SUPFAM" id="SSF55060">
    <property type="entry name" value="GHMP Kinase, C-terminal domain"/>
    <property type="match status" value="1"/>
</dbReference>
<comment type="catalytic activity">
    <reaction evidence="11 12">
        <text>L-homoserine + ATP = O-phospho-L-homoserine + ADP + H(+)</text>
        <dbReference type="Rhea" id="RHEA:13985"/>
        <dbReference type="ChEBI" id="CHEBI:15378"/>
        <dbReference type="ChEBI" id="CHEBI:30616"/>
        <dbReference type="ChEBI" id="CHEBI:57476"/>
        <dbReference type="ChEBI" id="CHEBI:57590"/>
        <dbReference type="ChEBI" id="CHEBI:456216"/>
        <dbReference type="EC" id="2.7.1.39"/>
    </reaction>
</comment>
<evidence type="ECO:0000256" key="2">
    <source>
        <dbReference type="ARBA" id="ARBA00007370"/>
    </source>
</evidence>
<dbReference type="GO" id="GO:0009088">
    <property type="term" value="P:threonine biosynthetic process"/>
    <property type="evidence" value="ECO:0007669"/>
    <property type="project" value="UniProtKB-UniRule"/>
</dbReference>
<dbReference type="HAMAP" id="MF_00384">
    <property type="entry name" value="Homoser_kinase"/>
    <property type="match status" value="1"/>
</dbReference>
<keyword evidence="6 12" id="KW-0808">Transferase</keyword>
<keyword evidence="8 12" id="KW-0547">Nucleotide-binding</keyword>
<dbReference type="Gene3D" id="3.30.230.10">
    <property type="match status" value="1"/>
</dbReference>
<evidence type="ECO:0000256" key="12">
    <source>
        <dbReference type="HAMAP-Rule" id="MF_00384"/>
    </source>
</evidence>
<protein>
    <recommendedName>
        <fullName evidence="4 12">Homoserine kinase</fullName>
        <shortName evidence="12">HK</shortName>
        <shortName evidence="12">HSK</shortName>
        <ecNumber evidence="3 12">2.7.1.39</ecNumber>
    </recommendedName>
</protein>
<dbReference type="PANTHER" id="PTHR20861:SF1">
    <property type="entry name" value="HOMOSERINE KINASE"/>
    <property type="match status" value="1"/>
</dbReference>
<dbReference type="Proteomes" id="UP000075359">
    <property type="component" value="Unassembled WGS sequence"/>
</dbReference>
<evidence type="ECO:0000256" key="9">
    <source>
        <dbReference type="ARBA" id="ARBA00022777"/>
    </source>
</evidence>
<dbReference type="InterPro" id="IPR013750">
    <property type="entry name" value="GHMP_kinase_C_dom"/>
</dbReference>
<feature type="domain" description="GHMP kinase N-terminal" evidence="13">
    <location>
        <begin position="67"/>
        <end position="137"/>
    </location>
</feature>
<dbReference type="InterPro" id="IPR006203">
    <property type="entry name" value="GHMP_knse_ATP-bd_CS"/>
</dbReference>
<feature type="binding site" evidence="12">
    <location>
        <begin position="84"/>
        <end position="94"/>
    </location>
    <ligand>
        <name>ATP</name>
        <dbReference type="ChEBI" id="CHEBI:30616"/>
    </ligand>
</feature>
<dbReference type="InterPro" id="IPR006204">
    <property type="entry name" value="GHMP_kinase_N_dom"/>
</dbReference>
<dbReference type="PROSITE" id="PS00627">
    <property type="entry name" value="GHMP_KINASES_ATP"/>
    <property type="match status" value="1"/>
</dbReference>
<comment type="subcellular location">
    <subcellularLocation>
        <location evidence="12">Cytoplasm</location>
    </subcellularLocation>
</comment>
<keyword evidence="9 12" id="KW-0418">Kinase</keyword>
<dbReference type="EC" id="2.7.1.39" evidence="3 12"/>
<evidence type="ECO:0000256" key="3">
    <source>
        <dbReference type="ARBA" id="ARBA00012078"/>
    </source>
</evidence>
<comment type="pathway">
    <text evidence="1 12">Amino-acid biosynthesis; L-threonine biosynthesis; L-threonine from L-aspartate: step 4/5.</text>
</comment>
<accession>A0A151CFP1</accession>
<dbReference type="PIRSF" id="PIRSF000676">
    <property type="entry name" value="Homoser_kin"/>
    <property type="match status" value="1"/>
</dbReference>
<reference evidence="15 16" key="1">
    <citation type="submission" date="2015-11" db="EMBL/GenBank/DDBJ databases">
        <title>Draft genome of Sulfurovum riftiae 1812E, a member of the Epsilonproteobacteria isolated from the tube of the deep-sea hydrothermal vent tubewom Riftia pachyptila.</title>
        <authorList>
            <person name="Vetriani C."/>
            <person name="Giovannelli D."/>
        </authorList>
    </citation>
    <scope>NUCLEOTIDE SEQUENCE [LARGE SCALE GENOMIC DNA]</scope>
    <source>
        <strain evidence="15 16">1812E</strain>
    </source>
</reference>
<dbReference type="AlphaFoldDB" id="A0A151CFP1"/>
<evidence type="ECO:0000256" key="1">
    <source>
        <dbReference type="ARBA" id="ARBA00005015"/>
    </source>
</evidence>
<keyword evidence="5 12" id="KW-0028">Amino-acid biosynthesis</keyword>
<dbReference type="EMBL" id="LNKT01000034">
    <property type="protein sequence ID" value="KYJ86345.1"/>
    <property type="molecule type" value="Genomic_DNA"/>
</dbReference>
<gene>
    <name evidence="12" type="primary">thrB</name>
    <name evidence="15" type="ORF">AS592_06005</name>
</gene>
<dbReference type="InterPro" id="IPR020568">
    <property type="entry name" value="Ribosomal_Su5_D2-typ_SF"/>
</dbReference>
<feature type="domain" description="GHMP kinase C-terminal" evidence="14">
    <location>
        <begin position="205"/>
        <end position="275"/>
    </location>
</feature>
<comment type="similarity">
    <text evidence="2 12">Belongs to the GHMP kinase family. Homoserine kinase subfamily.</text>
</comment>
<dbReference type="InterPro" id="IPR000870">
    <property type="entry name" value="Homoserine_kinase"/>
</dbReference>
<sequence length="293" mass="32879">MFISVPATSANLGPGFDTLGLAVDLRNEIIIKPSKFLSLSTHGEGADNPKIKKNSLFLSIFNENYKRLSGRMDNFRFEFTNRIPISRGLGSSSAVIVAALSGAYGMAGVKYNKREILNQALRYEHHPDNITPAVMGGFNVACVEGDRVYSKKRRMPDYLRAVVVVPNRTISTARSRTVLPKMYRKEETVYSLSRAAYMTALFMSESWDLLRIASKDKLHQARRMKMMPELFDVQKTALKHGALMSTLSGSGSTFFNLAYEKDAEKIAQSLRDRFPQFRVFVLALDNNGVTTRN</sequence>
<dbReference type="UniPathway" id="UPA00050">
    <property type="reaction ID" value="UER00064"/>
</dbReference>
<organism evidence="15 16">
    <name type="scientific">Sulfurovum riftiae</name>
    <dbReference type="NCBI Taxonomy" id="1630136"/>
    <lineage>
        <taxon>Bacteria</taxon>
        <taxon>Pseudomonadati</taxon>
        <taxon>Campylobacterota</taxon>
        <taxon>Epsilonproteobacteria</taxon>
        <taxon>Campylobacterales</taxon>
        <taxon>Sulfurovaceae</taxon>
        <taxon>Sulfurovum</taxon>
    </lineage>
</organism>
<evidence type="ECO:0000256" key="10">
    <source>
        <dbReference type="ARBA" id="ARBA00022840"/>
    </source>
</evidence>
<dbReference type="PRINTS" id="PR00958">
    <property type="entry name" value="HOMSERKINASE"/>
</dbReference>
<dbReference type="GO" id="GO:0004413">
    <property type="term" value="F:homoserine kinase activity"/>
    <property type="evidence" value="ECO:0007669"/>
    <property type="project" value="UniProtKB-UniRule"/>
</dbReference>
<dbReference type="SUPFAM" id="SSF54211">
    <property type="entry name" value="Ribosomal protein S5 domain 2-like"/>
    <property type="match status" value="1"/>
</dbReference>
<proteinExistence type="inferred from homology"/>
<dbReference type="GO" id="GO:0005524">
    <property type="term" value="F:ATP binding"/>
    <property type="evidence" value="ECO:0007669"/>
    <property type="project" value="UniProtKB-UniRule"/>
</dbReference>
<evidence type="ECO:0000256" key="11">
    <source>
        <dbReference type="ARBA" id="ARBA00049375"/>
    </source>
</evidence>
<evidence type="ECO:0000259" key="14">
    <source>
        <dbReference type="Pfam" id="PF08544"/>
    </source>
</evidence>
<dbReference type="OrthoDB" id="9769912at2"/>
<dbReference type="STRING" id="1630136.AS592_06005"/>
<evidence type="ECO:0000256" key="8">
    <source>
        <dbReference type="ARBA" id="ARBA00022741"/>
    </source>
</evidence>
<comment type="caution">
    <text evidence="15">The sequence shown here is derived from an EMBL/GenBank/DDBJ whole genome shotgun (WGS) entry which is preliminary data.</text>
</comment>
<keyword evidence="7 12" id="KW-0791">Threonine biosynthesis</keyword>
<keyword evidence="12" id="KW-0963">Cytoplasm</keyword>
<evidence type="ECO:0000256" key="4">
    <source>
        <dbReference type="ARBA" id="ARBA00017858"/>
    </source>
</evidence>
<dbReference type="Gene3D" id="3.30.70.890">
    <property type="entry name" value="GHMP kinase, C-terminal domain"/>
    <property type="match status" value="1"/>
</dbReference>
<evidence type="ECO:0000313" key="15">
    <source>
        <dbReference type="EMBL" id="KYJ86345.1"/>
    </source>
</evidence>
<evidence type="ECO:0000256" key="5">
    <source>
        <dbReference type="ARBA" id="ARBA00022605"/>
    </source>
</evidence>
<dbReference type="GO" id="GO:0005737">
    <property type="term" value="C:cytoplasm"/>
    <property type="evidence" value="ECO:0007669"/>
    <property type="project" value="UniProtKB-SubCell"/>
</dbReference>